<feature type="domain" description="SLH" evidence="3">
    <location>
        <begin position="293"/>
        <end position="355"/>
    </location>
</feature>
<dbReference type="PROSITE" id="PS51272">
    <property type="entry name" value="SLH"/>
    <property type="match status" value="3"/>
</dbReference>
<gene>
    <name evidence="4" type="primary">xynA1_3</name>
    <name evidence="4" type="ORF">AN618_19810</name>
</gene>
<evidence type="ECO:0000256" key="2">
    <source>
        <dbReference type="SAM" id="SignalP"/>
    </source>
</evidence>
<dbReference type="AlphaFoldDB" id="A0A140L3S9"/>
<feature type="chain" id="PRO_5007491528" evidence="2">
    <location>
        <begin position="25"/>
        <end position="497"/>
    </location>
</feature>
<organism evidence="4 5">
    <name type="scientific">Fervidicola ferrireducens</name>
    <dbReference type="NCBI Taxonomy" id="520764"/>
    <lineage>
        <taxon>Bacteria</taxon>
        <taxon>Bacillati</taxon>
        <taxon>Bacillota</taxon>
        <taxon>Clostridia</taxon>
        <taxon>Thermosediminibacterales</taxon>
        <taxon>Thermosediminibacteraceae</taxon>
        <taxon>Fervidicola</taxon>
    </lineage>
</organism>
<keyword evidence="4" id="KW-0858">Xylan degradation</keyword>
<protein>
    <submittedName>
        <fullName evidence="4">Endo-1,4-beta-xylanase A</fullName>
        <ecNumber evidence="4">3.2.1.8</ecNumber>
    </submittedName>
</protein>
<keyword evidence="4" id="KW-0119">Carbohydrate metabolism</keyword>
<name>A0A140L3S9_9FIRM</name>
<keyword evidence="4" id="KW-0624">Polysaccharide degradation</keyword>
<evidence type="ECO:0000259" key="3">
    <source>
        <dbReference type="PROSITE" id="PS51272"/>
    </source>
</evidence>
<dbReference type="InParanoid" id="A0A140L3S9"/>
<keyword evidence="4" id="KW-0326">Glycosidase</keyword>
<dbReference type="Proteomes" id="UP000070427">
    <property type="component" value="Unassembled WGS sequence"/>
</dbReference>
<keyword evidence="4" id="KW-0378">Hydrolase</keyword>
<accession>A0A140L3S9</accession>
<dbReference type="InterPro" id="IPR001119">
    <property type="entry name" value="SLH_dom"/>
</dbReference>
<dbReference type="EC" id="3.2.1.8" evidence="4"/>
<dbReference type="STRING" id="520764.AN618_19810"/>
<keyword evidence="2" id="KW-0732">Signal</keyword>
<feature type="signal peptide" evidence="2">
    <location>
        <begin position="1"/>
        <end position="24"/>
    </location>
</feature>
<keyword evidence="5" id="KW-1185">Reference proteome</keyword>
<sequence>MKKLLVKLLVFVTAVFIISAPASADMLPGYEGGIMDDMKYREMIFITGQPVLLEGSVKVTPGRMRDGKRQDRITYNLSSSDGSVKLSRSITISVTLQREKGKDQVRTTYEIVRASETVTVKRDRTTERFTLENYSFTASSVSDISAAVDYTTTVIRGRKVYDFNGGKGTVEVDISGKGVGYSSAWGSTETREVKLVISSNRKADEKNGTQASSWTGTVDEELSSSRTVEISYVENRPALMSFDGAYAVTTREDSTVRYSYSLPRLDENGLPTGKQNRGSELISLSATPRVEMGYIPEFYDMAGHWARQDVGRLAALGIMKQEGNYFWPQIPAKRLEFVLAVGRLVDINSRAERWRDSSEEEAAPAFEDLSLSKEDASIVAALAEMGVVEGISPRRFSPNQNLTRAQVVTILVRALGLEKNVPRMYRLGFRDEGEIPAWAKDAVYVGSSIGLVRGDEAGYFRPDDPVTRAEAAALLNRFITYLKDDLRRDFRDRVMDF</sequence>
<dbReference type="EMBL" id="LOED01000030">
    <property type="protein sequence ID" value="KXG75204.1"/>
    <property type="molecule type" value="Genomic_DNA"/>
</dbReference>
<feature type="domain" description="SLH" evidence="3">
    <location>
        <begin position="426"/>
        <end position="489"/>
    </location>
</feature>
<proteinExistence type="predicted"/>
<keyword evidence="1" id="KW-0677">Repeat</keyword>
<evidence type="ECO:0000313" key="4">
    <source>
        <dbReference type="EMBL" id="KXG75204.1"/>
    </source>
</evidence>
<evidence type="ECO:0000256" key="1">
    <source>
        <dbReference type="ARBA" id="ARBA00022737"/>
    </source>
</evidence>
<dbReference type="Pfam" id="PF00395">
    <property type="entry name" value="SLH"/>
    <property type="match status" value="3"/>
</dbReference>
<feature type="domain" description="SLH" evidence="3">
    <location>
        <begin position="362"/>
        <end position="425"/>
    </location>
</feature>
<dbReference type="GO" id="GO:0045493">
    <property type="term" value="P:xylan catabolic process"/>
    <property type="evidence" value="ECO:0007669"/>
    <property type="project" value="UniProtKB-KW"/>
</dbReference>
<reference evidence="4 5" key="1">
    <citation type="submission" date="2015-12" db="EMBL/GenBank/DDBJ databases">
        <title>Draft genome sequnece of Fervidicola ferrireducens strain Y170.</title>
        <authorList>
            <person name="Patel B.K."/>
        </authorList>
    </citation>
    <scope>NUCLEOTIDE SEQUENCE [LARGE SCALE GENOMIC DNA]</scope>
    <source>
        <strain evidence="4 5">Y170</strain>
    </source>
</reference>
<evidence type="ECO:0000313" key="5">
    <source>
        <dbReference type="Proteomes" id="UP000070427"/>
    </source>
</evidence>
<dbReference type="GO" id="GO:0031176">
    <property type="term" value="F:endo-1,4-beta-xylanase activity"/>
    <property type="evidence" value="ECO:0007669"/>
    <property type="project" value="UniProtKB-EC"/>
</dbReference>
<comment type="caution">
    <text evidence="4">The sequence shown here is derived from an EMBL/GenBank/DDBJ whole genome shotgun (WGS) entry which is preliminary data.</text>
</comment>